<dbReference type="GO" id="GO:0003677">
    <property type="term" value="F:DNA binding"/>
    <property type="evidence" value="ECO:0007669"/>
    <property type="project" value="UniProtKB-UniRule"/>
</dbReference>
<dbReference type="STRING" id="298654.FraEuI1c_5599"/>
<dbReference type="InterPro" id="IPR001387">
    <property type="entry name" value="Cro/C1-type_HTH"/>
</dbReference>
<sequence>MAAEGPTREEPPSSAEGDRPVESRRAYESPLRRQQAAMTRERIVATAVEMVRAFPTWDWDGLTIRELARRAEVNESTIYRYFGNERRLRDTVMHRLLEEAGVDLDELRLENFADVVGRMFDYLSAFPTPTPTHEDPTFVGIDERRRGALVAAVSTAAATTWSPGESELAAAMLDMFWHVPTHERLMGTWNLDRERAVRAARWAITLIETAIRDGNGPGDPDPATDGD</sequence>
<evidence type="ECO:0000256" key="1">
    <source>
        <dbReference type="ARBA" id="ARBA00023125"/>
    </source>
</evidence>
<protein>
    <submittedName>
        <fullName evidence="6">Regulatory protein TetR</fullName>
    </submittedName>
</protein>
<dbReference type="CDD" id="cd00093">
    <property type="entry name" value="HTH_XRE"/>
    <property type="match status" value="1"/>
</dbReference>
<evidence type="ECO:0000256" key="2">
    <source>
        <dbReference type="PROSITE-ProRule" id="PRU00335"/>
    </source>
</evidence>
<dbReference type="RefSeq" id="WP_013426702.1">
    <property type="nucleotide sequence ID" value="NC_014666.1"/>
</dbReference>
<dbReference type="Pfam" id="PF00440">
    <property type="entry name" value="TetR_N"/>
    <property type="match status" value="1"/>
</dbReference>
<keyword evidence="7" id="KW-1185">Reference proteome</keyword>
<dbReference type="EMBL" id="CP002299">
    <property type="protein sequence ID" value="ADP83584.1"/>
    <property type="molecule type" value="Genomic_DNA"/>
</dbReference>
<feature type="compositionally biased region" description="Basic and acidic residues" evidence="3">
    <location>
        <begin position="1"/>
        <end position="31"/>
    </location>
</feature>
<feature type="domain" description="HTH cro/C1-type" evidence="4">
    <location>
        <begin position="61"/>
        <end position="107"/>
    </location>
</feature>
<organism evidence="6 7">
    <name type="scientific">Pseudofrankia inefficax (strain DSM 45817 / CECT 9037 / DDB 130130 / EuI1c)</name>
    <name type="common">Frankia inefficax</name>
    <dbReference type="NCBI Taxonomy" id="298654"/>
    <lineage>
        <taxon>Bacteria</taxon>
        <taxon>Bacillati</taxon>
        <taxon>Actinomycetota</taxon>
        <taxon>Actinomycetes</taxon>
        <taxon>Frankiales</taxon>
        <taxon>Frankiaceae</taxon>
        <taxon>Pseudofrankia</taxon>
    </lineage>
</organism>
<gene>
    <name evidence="6" type="ordered locus">FraEuI1c_5599</name>
</gene>
<accession>E3JDF1</accession>
<evidence type="ECO:0000256" key="3">
    <source>
        <dbReference type="SAM" id="MobiDB-lite"/>
    </source>
</evidence>
<evidence type="ECO:0000259" key="5">
    <source>
        <dbReference type="PROSITE" id="PS50977"/>
    </source>
</evidence>
<evidence type="ECO:0000313" key="6">
    <source>
        <dbReference type="EMBL" id="ADP83584.1"/>
    </source>
</evidence>
<keyword evidence="1 2" id="KW-0238">DNA-binding</keyword>
<dbReference type="PROSITE" id="PS50977">
    <property type="entry name" value="HTH_TETR_2"/>
    <property type="match status" value="1"/>
</dbReference>
<feature type="DNA-binding region" description="H-T-H motif" evidence="2">
    <location>
        <begin position="63"/>
        <end position="82"/>
    </location>
</feature>
<dbReference type="SUPFAM" id="SSF46689">
    <property type="entry name" value="Homeodomain-like"/>
    <property type="match status" value="1"/>
</dbReference>
<dbReference type="Proteomes" id="UP000002484">
    <property type="component" value="Chromosome"/>
</dbReference>
<dbReference type="Gene3D" id="1.10.357.10">
    <property type="entry name" value="Tetracycline Repressor, domain 2"/>
    <property type="match status" value="1"/>
</dbReference>
<dbReference type="AlphaFoldDB" id="E3JDF1"/>
<dbReference type="HOGENOM" id="CLU_110158_0_0_11"/>
<dbReference type="InterPro" id="IPR009057">
    <property type="entry name" value="Homeodomain-like_sf"/>
</dbReference>
<reference evidence="6 7" key="1">
    <citation type="submission" date="2010-10" db="EMBL/GenBank/DDBJ databases">
        <title>Complete sequence of Frankia sp. EuI1c.</title>
        <authorList>
            <consortium name="US DOE Joint Genome Institute"/>
            <person name="Lucas S."/>
            <person name="Copeland A."/>
            <person name="Lapidus A."/>
            <person name="Cheng J.-F."/>
            <person name="Bruce D."/>
            <person name="Goodwin L."/>
            <person name="Pitluck S."/>
            <person name="Chertkov O."/>
            <person name="Detter J.C."/>
            <person name="Han C."/>
            <person name="Tapia R."/>
            <person name="Land M."/>
            <person name="Hauser L."/>
            <person name="Jeffries C."/>
            <person name="Kyrpides N."/>
            <person name="Ivanova N."/>
            <person name="Mikhailova N."/>
            <person name="Beauchemin N."/>
            <person name="Sen A."/>
            <person name="Sur S.A."/>
            <person name="Gtari M."/>
            <person name="Wall L."/>
            <person name="Tisa L."/>
            <person name="Woyke T."/>
        </authorList>
    </citation>
    <scope>NUCLEOTIDE SEQUENCE [LARGE SCALE GENOMIC DNA]</scope>
    <source>
        <strain evidence="7">DSM 45817 / CECT 9037 / EuI1c</strain>
    </source>
</reference>
<feature type="region of interest" description="Disordered" evidence="3">
    <location>
        <begin position="1"/>
        <end position="33"/>
    </location>
</feature>
<evidence type="ECO:0000313" key="7">
    <source>
        <dbReference type="Proteomes" id="UP000002484"/>
    </source>
</evidence>
<dbReference type="KEGG" id="fri:FraEuI1c_5599"/>
<feature type="domain" description="HTH tetR-type" evidence="5">
    <location>
        <begin position="37"/>
        <end position="100"/>
    </location>
</feature>
<evidence type="ECO:0000259" key="4">
    <source>
        <dbReference type="PROSITE" id="PS50943"/>
    </source>
</evidence>
<dbReference type="InParanoid" id="E3JDF1"/>
<name>E3JDF1_PSEI1</name>
<dbReference type="PROSITE" id="PS50943">
    <property type="entry name" value="HTH_CROC1"/>
    <property type="match status" value="1"/>
</dbReference>
<dbReference type="InterPro" id="IPR001647">
    <property type="entry name" value="HTH_TetR"/>
</dbReference>
<dbReference type="eggNOG" id="COG1309">
    <property type="taxonomic scope" value="Bacteria"/>
</dbReference>
<proteinExistence type="predicted"/>